<protein>
    <recommendedName>
        <fullName evidence="3">RNA-directed DNA polymerase from mobile element jockey-like</fullName>
    </recommendedName>
</protein>
<gene>
    <name evidence="1" type="ORF">BpHYR1_035265</name>
</gene>
<sequence length="139" mass="15910">MTSDHYPIRTCLSVEHFTMDIQAQNKLDFKKADWNSFRAILSSNQKQPPSNINELNEFITKNILEAAEKSIPKQTNKSYKSTLPQDIVGVIKLLTYEKSYASIEIKIGSILSKKWLKILYLLGRSGARSISFEQKKVQT</sequence>
<evidence type="ECO:0008006" key="3">
    <source>
        <dbReference type="Google" id="ProtNLM"/>
    </source>
</evidence>
<dbReference type="OrthoDB" id="410155at2759"/>
<reference evidence="1 2" key="1">
    <citation type="journal article" date="2018" name="Sci. Rep.">
        <title>Genomic signatures of local adaptation to the degree of environmental predictability in rotifers.</title>
        <authorList>
            <person name="Franch-Gras L."/>
            <person name="Hahn C."/>
            <person name="Garcia-Roger E.M."/>
            <person name="Carmona M.J."/>
            <person name="Serra M."/>
            <person name="Gomez A."/>
        </authorList>
    </citation>
    <scope>NUCLEOTIDE SEQUENCE [LARGE SCALE GENOMIC DNA]</scope>
    <source>
        <strain evidence="1">HYR1</strain>
    </source>
</reference>
<dbReference type="Proteomes" id="UP000276133">
    <property type="component" value="Unassembled WGS sequence"/>
</dbReference>
<evidence type="ECO:0000313" key="1">
    <source>
        <dbReference type="EMBL" id="RNA03638.1"/>
    </source>
</evidence>
<name>A0A3M7PY88_BRAPC</name>
<proteinExistence type="predicted"/>
<organism evidence="1 2">
    <name type="scientific">Brachionus plicatilis</name>
    <name type="common">Marine rotifer</name>
    <name type="synonym">Brachionus muelleri</name>
    <dbReference type="NCBI Taxonomy" id="10195"/>
    <lineage>
        <taxon>Eukaryota</taxon>
        <taxon>Metazoa</taxon>
        <taxon>Spiralia</taxon>
        <taxon>Gnathifera</taxon>
        <taxon>Rotifera</taxon>
        <taxon>Eurotatoria</taxon>
        <taxon>Monogononta</taxon>
        <taxon>Pseudotrocha</taxon>
        <taxon>Ploima</taxon>
        <taxon>Brachionidae</taxon>
        <taxon>Brachionus</taxon>
    </lineage>
</organism>
<dbReference type="EMBL" id="REGN01008407">
    <property type="protein sequence ID" value="RNA03638.1"/>
    <property type="molecule type" value="Genomic_DNA"/>
</dbReference>
<comment type="caution">
    <text evidence="1">The sequence shown here is derived from an EMBL/GenBank/DDBJ whole genome shotgun (WGS) entry which is preliminary data.</text>
</comment>
<dbReference type="AlphaFoldDB" id="A0A3M7PY88"/>
<accession>A0A3M7PY88</accession>
<keyword evidence="2" id="KW-1185">Reference proteome</keyword>
<evidence type="ECO:0000313" key="2">
    <source>
        <dbReference type="Proteomes" id="UP000276133"/>
    </source>
</evidence>